<feature type="region of interest" description="Disordered" evidence="1">
    <location>
        <begin position="226"/>
        <end position="250"/>
    </location>
</feature>
<dbReference type="PANTHER" id="PTHR35504:SF1">
    <property type="entry name" value="PROTEIN EMBRYONIC FLOWER 1"/>
    <property type="match status" value="1"/>
</dbReference>
<feature type="compositionally biased region" description="Polar residues" evidence="1">
    <location>
        <begin position="188"/>
        <end position="197"/>
    </location>
</feature>
<feature type="compositionally biased region" description="Basic and acidic residues" evidence="1">
    <location>
        <begin position="555"/>
        <end position="572"/>
    </location>
</feature>
<dbReference type="PANTHER" id="PTHR35504">
    <property type="entry name" value="PROTEIN EMBRYONIC FLOWER 1"/>
    <property type="match status" value="1"/>
</dbReference>
<comment type="caution">
    <text evidence="2">The sequence shown here is derived from an EMBL/GenBank/DDBJ whole genome shotgun (WGS) entry which is preliminary data.</text>
</comment>
<gene>
    <name evidence="2" type="ORF">VNO80_05951</name>
</gene>
<feature type="compositionally biased region" description="Polar residues" evidence="1">
    <location>
        <begin position="237"/>
        <end position="246"/>
    </location>
</feature>
<feature type="compositionally biased region" description="Polar residues" evidence="1">
    <location>
        <begin position="573"/>
        <end position="582"/>
    </location>
</feature>
<dbReference type="AlphaFoldDB" id="A0AAN9NH70"/>
<evidence type="ECO:0000256" key="1">
    <source>
        <dbReference type="SAM" id="MobiDB-lite"/>
    </source>
</evidence>
<feature type="region of interest" description="Disordered" evidence="1">
    <location>
        <begin position="175"/>
        <end position="206"/>
    </location>
</feature>
<dbReference type="Proteomes" id="UP001374584">
    <property type="component" value="Unassembled WGS sequence"/>
</dbReference>
<feature type="region of interest" description="Disordered" evidence="1">
    <location>
        <begin position="327"/>
        <end position="355"/>
    </location>
</feature>
<dbReference type="GO" id="GO:0009910">
    <property type="term" value="P:negative regulation of flower development"/>
    <property type="evidence" value="ECO:0007669"/>
    <property type="project" value="InterPro"/>
</dbReference>
<reference evidence="2 3" key="1">
    <citation type="submission" date="2024-01" db="EMBL/GenBank/DDBJ databases">
        <title>The genomes of 5 underutilized Papilionoideae crops provide insights into root nodulation and disease resistanc.</title>
        <authorList>
            <person name="Jiang F."/>
        </authorList>
    </citation>
    <scope>NUCLEOTIDE SEQUENCE [LARGE SCALE GENOMIC DNA]</scope>
    <source>
        <strain evidence="2">JINMINGXINNONG_FW02</strain>
        <tissue evidence="2">Leaves</tissue>
    </source>
</reference>
<dbReference type="EMBL" id="JAYMYR010000003">
    <property type="protein sequence ID" value="KAK7372566.1"/>
    <property type="molecule type" value="Genomic_DNA"/>
</dbReference>
<dbReference type="GO" id="GO:0048367">
    <property type="term" value="P:shoot system development"/>
    <property type="evidence" value="ECO:0007669"/>
    <property type="project" value="InterPro"/>
</dbReference>
<evidence type="ECO:0000313" key="3">
    <source>
        <dbReference type="Proteomes" id="UP001374584"/>
    </source>
</evidence>
<name>A0AAN9NH70_PHACN</name>
<organism evidence="2 3">
    <name type="scientific">Phaseolus coccineus</name>
    <name type="common">Scarlet runner bean</name>
    <name type="synonym">Phaseolus multiflorus</name>
    <dbReference type="NCBI Taxonomy" id="3886"/>
    <lineage>
        <taxon>Eukaryota</taxon>
        <taxon>Viridiplantae</taxon>
        <taxon>Streptophyta</taxon>
        <taxon>Embryophyta</taxon>
        <taxon>Tracheophyta</taxon>
        <taxon>Spermatophyta</taxon>
        <taxon>Magnoliopsida</taxon>
        <taxon>eudicotyledons</taxon>
        <taxon>Gunneridae</taxon>
        <taxon>Pentapetalae</taxon>
        <taxon>rosids</taxon>
        <taxon>fabids</taxon>
        <taxon>Fabales</taxon>
        <taxon>Fabaceae</taxon>
        <taxon>Papilionoideae</taxon>
        <taxon>50 kb inversion clade</taxon>
        <taxon>NPAAA clade</taxon>
        <taxon>indigoferoid/millettioid clade</taxon>
        <taxon>Phaseoleae</taxon>
        <taxon>Phaseolus</taxon>
    </lineage>
</organism>
<feature type="region of interest" description="Disordered" evidence="1">
    <location>
        <begin position="543"/>
        <end position="582"/>
    </location>
</feature>
<keyword evidence="3" id="KW-1185">Reference proteome</keyword>
<sequence>MLTHSPSQILLPKEESAWGYVAEMRQKDLNICSPFLVNGSETQPSFPPLVVQRFRSWSCNLCLGGNEFNVGYQSDQRTCYTGIQETLTDKSVHARNEIDINKLIDLTGDSDEEEKNDAEVSIDEITDLDPELENDLNHQVSNNVESSYVCPSLIQKMHANQIDIVPEHIVEQFPQEPTTEDNVDAGNSDENGGNENVIQDLHQKNSSKKFKRMRFVREILREGNEPIAKQIRRGRPTAQNPSSKFVDSQRQETIMDKVVGEGDTKKLKKKGESGRKRKLLLDEDEDEDGDDAPLSDFIERVENRVSNMPVYSVSCLAQNEEGWEEGLHLSSSSSPQTLLRPIQEGPGETDSTGERICPLTSAFSREGRGVHIEEIDQATREHDELEALDALLQISQNNTVIVEPETQIKQFKEMDFDLNLPYYYQSTDREMLNGKIGLGISIDLNVAIGGSDLNPGECSKTKMDIIGSSQTFGSLKGKLSEKSHTPTIFDGNFNGRSAYGWLNQEEEEEEETPTQHCGGTHATPVSLNNNIFERFCGTNRNPADFTPFEAGNPYMREEKDKVRKRVSGEKRCGSSSKQNKKP</sequence>
<proteinExistence type="predicted"/>
<dbReference type="GO" id="GO:0045892">
    <property type="term" value="P:negative regulation of DNA-templated transcription"/>
    <property type="evidence" value="ECO:0007669"/>
    <property type="project" value="InterPro"/>
</dbReference>
<dbReference type="InterPro" id="IPR034583">
    <property type="entry name" value="EMF1"/>
</dbReference>
<evidence type="ECO:0000313" key="2">
    <source>
        <dbReference type="EMBL" id="KAK7372566.1"/>
    </source>
</evidence>
<protein>
    <submittedName>
        <fullName evidence="2">Uncharacterized protein</fullName>
    </submittedName>
</protein>
<accession>A0AAN9NH70</accession>